<dbReference type="EMBL" id="DTIN01000025">
    <property type="protein sequence ID" value="HFX13883.1"/>
    <property type="molecule type" value="Genomic_DNA"/>
</dbReference>
<accession>A0A7C3RL85</accession>
<dbReference type="NCBIfam" id="TIGR03936">
    <property type="entry name" value="sam_1_link_chp"/>
    <property type="match status" value="1"/>
</dbReference>
<evidence type="ECO:0000313" key="2">
    <source>
        <dbReference type="EMBL" id="HFX13883.1"/>
    </source>
</evidence>
<dbReference type="Pfam" id="PF10105">
    <property type="entry name" value="DUF2344"/>
    <property type="match status" value="1"/>
</dbReference>
<comment type="caution">
    <text evidence="2">The sequence shown here is derived from an EMBL/GenBank/DDBJ whole genome shotgun (WGS) entry which is preliminary data.</text>
</comment>
<name>A0A7C3RL85_DICTH</name>
<protein>
    <submittedName>
        <fullName evidence="2">DUF2344 domain-containing protein</fullName>
    </submittedName>
</protein>
<proteinExistence type="predicted"/>
<sequence length="212" mass="25369">MMDKIVYRLAFYKKRLLKYISSIDMLNFMNRAVRRSGLPVAYSQGYNPRPLISLGLPCPVGIESKKEWLDITLKYYIEKEEVLNKWNKELPEDLQFFEVLESPKSSLIKDTYGINYELEVFVANESSFLEDIERFKNNDKVYILVRRGEKIKEIDLKRYIYDIKIEKRDNRYNIELKTKKIEDSIIRGEEFLEIFSYKPLLINQVREVILNV</sequence>
<reference evidence="2" key="1">
    <citation type="journal article" date="2020" name="mSystems">
        <title>Genome- and Community-Level Interaction Insights into Carbon Utilization and Element Cycling Functions of Hydrothermarchaeota in Hydrothermal Sediment.</title>
        <authorList>
            <person name="Zhou Z."/>
            <person name="Liu Y."/>
            <person name="Xu W."/>
            <person name="Pan J."/>
            <person name="Luo Z.H."/>
            <person name="Li M."/>
        </authorList>
    </citation>
    <scope>NUCLEOTIDE SEQUENCE [LARGE SCALE GENOMIC DNA]</scope>
    <source>
        <strain evidence="2">SpSt-81</strain>
    </source>
</reference>
<gene>
    <name evidence="2" type="ORF">ENW00_07025</name>
</gene>
<organism evidence="2">
    <name type="scientific">Dictyoglomus thermophilum</name>
    <dbReference type="NCBI Taxonomy" id="14"/>
    <lineage>
        <taxon>Bacteria</taxon>
        <taxon>Pseudomonadati</taxon>
        <taxon>Dictyoglomota</taxon>
        <taxon>Dictyoglomia</taxon>
        <taxon>Dictyoglomales</taxon>
        <taxon>Dictyoglomaceae</taxon>
        <taxon>Dictyoglomus</taxon>
    </lineage>
</organism>
<dbReference type="AlphaFoldDB" id="A0A7C3RL85"/>
<feature type="domain" description="DUF2344" evidence="1">
    <location>
        <begin position="7"/>
        <end position="177"/>
    </location>
</feature>
<dbReference type="InterPro" id="IPR018768">
    <property type="entry name" value="DUF2344"/>
</dbReference>
<evidence type="ECO:0000259" key="1">
    <source>
        <dbReference type="Pfam" id="PF10105"/>
    </source>
</evidence>